<evidence type="ECO:0000256" key="2">
    <source>
        <dbReference type="SAM" id="Phobius"/>
    </source>
</evidence>
<evidence type="ECO:0000313" key="3">
    <source>
        <dbReference type="EMBL" id="KAG2482888.1"/>
    </source>
</evidence>
<evidence type="ECO:0000313" key="4">
    <source>
        <dbReference type="Proteomes" id="UP000612055"/>
    </source>
</evidence>
<feature type="transmembrane region" description="Helical" evidence="2">
    <location>
        <begin position="46"/>
        <end position="66"/>
    </location>
</feature>
<comment type="caution">
    <text evidence="3">The sequence shown here is derived from an EMBL/GenBank/DDBJ whole genome shotgun (WGS) entry which is preliminary data.</text>
</comment>
<keyword evidence="4" id="KW-1185">Reference proteome</keyword>
<organism evidence="3 4">
    <name type="scientific">Edaphochlamys debaryana</name>
    <dbReference type="NCBI Taxonomy" id="47281"/>
    <lineage>
        <taxon>Eukaryota</taxon>
        <taxon>Viridiplantae</taxon>
        <taxon>Chlorophyta</taxon>
        <taxon>core chlorophytes</taxon>
        <taxon>Chlorophyceae</taxon>
        <taxon>CS clade</taxon>
        <taxon>Chlamydomonadales</taxon>
        <taxon>Chlamydomonadales incertae sedis</taxon>
        <taxon>Edaphochlamys</taxon>
    </lineage>
</organism>
<evidence type="ECO:0000256" key="1">
    <source>
        <dbReference type="SAM" id="MobiDB-lite"/>
    </source>
</evidence>
<protein>
    <submittedName>
        <fullName evidence="3">Uncharacterized protein</fullName>
    </submittedName>
</protein>
<sequence length="347" mass="37723">MRQGSTEPRREDDEESRHSSTQLILFLLLSVLLLTLPWVVDHPVTLLVPVAFLVLPVTSGVVRSFLAEGYDMLSSAMRWFARHRQQPVNGHGQAPHVPPPHPHPQQAYHPAGGFQQPHGPAYMAAHPHAQPMRSAGPLHPPPSPGRGPAPMSPPPAPYAYEWTHSHPHAQPHPHPPTPGQGMRGPMAQAGPAPLGPSCPLPHAASDFSTPDLDFDSESDMDAQPQPMHHYPPGGPRLANGAQYAYQARPQHLQRQPHPGHPHPHPPPPPLPPQQAYAPQSRSQSPQPGQAPQRGPLGMQQRGPLPGAGPTPGLEDAQHECTIRNWDDAECMHRPNHRPLAELLSNGQ</sequence>
<dbReference type="Proteomes" id="UP000612055">
    <property type="component" value="Unassembled WGS sequence"/>
</dbReference>
<gene>
    <name evidence="3" type="ORF">HYH03_018231</name>
</gene>
<feature type="compositionally biased region" description="Low complexity" evidence="1">
    <location>
        <begin position="273"/>
        <end position="295"/>
    </location>
</feature>
<proteinExistence type="predicted"/>
<feature type="transmembrane region" description="Helical" evidence="2">
    <location>
        <begin position="21"/>
        <end position="40"/>
    </location>
</feature>
<feature type="region of interest" description="Disordered" evidence="1">
    <location>
        <begin position="87"/>
        <end position="320"/>
    </location>
</feature>
<name>A0A835XHJ0_9CHLO</name>
<accession>A0A835XHJ0</accession>
<keyword evidence="2" id="KW-1133">Transmembrane helix</keyword>
<dbReference type="AlphaFoldDB" id="A0A835XHJ0"/>
<keyword evidence="2" id="KW-0812">Transmembrane</keyword>
<reference evidence="3" key="1">
    <citation type="journal article" date="2020" name="bioRxiv">
        <title>Comparative genomics of Chlamydomonas.</title>
        <authorList>
            <person name="Craig R.J."/>
            <person name="Hasan A.R."/>
            <person name="Ness R.W."/>
            <person name="Keightley P.D."/>
        </authorList>
    </citation>
    <scope>NUCLEOTIDE SEQUENCE</scope>
    <source>
        <strain evidence="3">CCAP 11/70</strain>
    </source>
</reference>
<keyword evidence="2" id="KW-0472">Membrane</keyword>
<dbReference type="OrthoDB" id="547686at2759"/>
<dbReference type="EMBL" id="JAEHOE010000198">
    <property type="protein sequence ID" value="KAG2482888.1"/>
    <property type="molecule type" value="Genomic_DNA"/>
</dbReference>
<feature type="compositionally biased region" description="Pro residues" evidence="1">
    <location>
        <begin position="138"/>
        <end position="157"/>
    </location>
</feature>